<organism evidence="1 2">
    <name type="scientific">Cochliobolus sativus (strain ND90Pr / ATCC 201652)</name>
    <name type="common">Common root rot and spot blotch fungus</name>
    <name type="synonym">Bipolaris sorokiniana</name>
    <dbReference type="NCBI Taxonomy" id="665912"/>
    <lineage>
        <taxon>Eukaryota</taxon>
        <taxon>Fungi</taxon>
        <taxon>Dikarya</taxon>
        <taxon>Ascomycota</taxon>
        <taxon>Pezizomycotina</taxon>
        <taxon>Dothideomycetes</taxon>
        <taxon>Pleosporomycetidae</taxon>
        <taxon>Pleosporales</taxon>
        <taxon>Pleosporineae</taxon>
        <taxon>Pleosporaceae</taxon>
        <taxon>Bipolaris</taxon>
    </lineage>
</organism>
<proteinExistence type="predicted"/>
<accession>M2SLS6</accession>
<dbReference type="OrthoDB" id="2865667at2759"/>
<dbReference type="eggNOG" id="ENOG502SS9Y">
    <property type="taxonomic scope" value="Eukaryota"/>
</dbReference>
<evidence type="ECO:0000313" key="1">
    <source>
        <dbReference type="EMBL" id="EMD68113.1"/>
    </source>
</evidence>
<dbReference type="RefSeq" id="XP_007695806.1">
    <property type="nucleotide sequence ID" value="XM_007697616.1"/>
</dbReference>
<evidence type="ECO:0008006" key="3">
    <source>
        <dbReference type="Google" id="ProtNLM"/>
    </source>
</evidence>
<sequence length="196" mass="21254">MSQPHRGVSLSSTVLNPAPIHGVITVTAAELARQTFSKPSNRLPLSARNRISRFTTCSTSAMATPTLTNPSLTAAVCSLEHRVWAALCSSGSDIIPLLSSNPVMIFPGDMILSSVSSPTVHEMLQGPNFRPWKSYTLSHDEVVQLGKDSALIYYRVEAVRDNETFRAICSSAWVLEGSSESLAGEWKIASHQQTLI</sequence>
<keyword evidence="2" id="KW-1185">Reference proteome</keyword>
<gene>
    <name evidence="1" type="ORF">COCSADRAFT_178010</name>
</gene>
<dbReference type="OMA" id="CSSAWVL"/>
<dbReference type="GeneID" id="19133117"/>
<name>M2SLS6_COCSN</name>
<dbReference type="KEGG" id="bsc:COCSADRAFT_178010"/>
<reference evidence="1 2" key="1">
    <citation type="journal article" date="2012" name="PLoS Pathog.">
        <title>Diverse lifestyles and strategies of plant pathogenesis encoded in the genomes of eighteen Dothideomycetes fungi.</title>
        <authorList>
            <person name="Ohm R.A."/>
            <person name="Feau N."/>
            <person name="Henrissat B."/>
            <person name="Schoch C.L."/>
            <person name="Horwitz B.A."/>
            <person name="Barry K.W."/>
            <person name="Condon B.J."/>
            <person name="Copeland A.C."/>
            <person name="Dhillon B."/>
            <person name="Glaser F."/>
            <person name="Hesse C.N."/>
            <person name="Kosti I."/>
            <person name="LaButti K."/>
            <person name="Lindquist E.A."/>
            <person name="Lucas S."/>
            <person name="Salamov A.A."/>
            <person name="Bradshaw R.E."/>
            <person name="Ciuffetti L."/>
            <person name="Hamelin R.C."/>
            <person name="Kema G.H.J."/>
            <person name="Lawrence C."/>
            <person name="Scott J.A."/>
            <person name="Spatafora J.W."/>
            <person name="Turgeon B.G."/>
            <person name="de Wit P.J.G.M."/>
            <person name="Zhong S."/>
            <person name="Goodwin S.B."/>
            <person name="Grigoriev I.V."/>
        </authorList>
    </citation>
    <scope>NUCLEOTIDE SEQUENCE [LARGE SCALE GENOMIC DNA]</scope>
    <source>
        <strain evidence="2">ND90Pr / ATCC 201652</strain>
    </source>
</reference>
<dbReference type="EMBL" id="KB445638">
    <property type="protein sequence ID" value="EMD68113.1"/>
    <property type="molecule type" value="Genomic_DNA"/>
</dbReference>
<dbReference type="InterPro" id="IPR032710">
    <property type="entry name" value="NTF2-like_dom_sf"/>
</dbReference>
<protein>
    <recommendedName>
        <fullName evidence="3">DUF4440 domain-containing protein</fullName>
    </recommendedName>
</protein>
<dbReference type="Proteomes" id="UP000016934">
    <property type="component" value="Unassembled WGS sequence"/>
</dbReference>
<reference evidence="2" key="2">
    <citation type="journal article" date="2013" name="PLoS Genet.">
        <title>Comparative genome structure, secondary metabolite, and effector coding capacity across Cochliobolus pathogens.</title>
        <authorList>
            <person name="Condon B.J."/>
            <person name="Leng Y."/>
            <person name="Wu D."/>
            <person name="Bushley K.E."/>
            <person name="Ohm R.A."/>
            <person name="Otillar R."/>
            <person name="Martin J."/>
            <person name="Schackwitz W."/>
            <person name="Grimwood J."/>
            <person name="MohdZainudin N."/>
            <person name="Xue C."/>
            <person name="Wang R."/>
            <person name="Manning V.A."/>
            <person name="Dhillon B."/>
            <person name="Tu Z.J."/>
            <person name="Steffenson B.J."/>
            <person name="Salamov A."/>
            <person name="Sun H."/>
            <person name="Lowry S."/>
            <person name="LaButti K."/>
            <person name="Han J."/>
            <person name="Copeland A."/>
            <person name="Lindquist E."/>
            <person name="Barry K."/>
            <person name="Schmutz J."/>
            <person name="Baker S.E."/>
            <person name="Ciuffetti L.M."/>
            <person name="Grigoriev I.V."/>
            <person name="Zhong S."/>
            <person name="Turgeon B.G."/>
        </authorList>
    </citation>
    <scope>NUCLEOTIDE SEQUENCE [LARGE SCALE GENOMIC DNA]</scope>
    <source>
        <strain evidence="2">ND90Pr / ATCC 201652</strain>
    </source>
</reference>
<dbReference type="HOGENOM" id="CLU_120072_0_0_1"/>
<evidence type="ECO:0000313" key="2">
    <source>
        <dbReference type="Proteomes" id="UP000016934"/>
    </source>
</evidence>
<dbReference type="AlphaFoldDB" id="M2SLS6"/>
<dbReference type="SUPFAM" id="SSF54427">
    <property type="entry name" value="NTF2-like"/>
    <property type="match status" value="1"/>
</dbReference>